<gene>
    <name evidence="1" type="ordered locus">Os08g0156000</name>
</gene>
<protein>
    <submittedName>
        <fullName evidence="1">Os08g0156000 protein</fullName>
    </submittedName>
</protein>
<reference evidence="1 2" key="1">
    <citation type="journal article" date="2005" name="Nature">
        <title>The map-based sequence of the rice genome.</title>
        <authorList>
            <consortium name="International rice genome sequencing project (IRGSP)"/>
            <person name="Matsumoto T."/>
            <person name="Wu J."/>
            <person name="Kanamori H."/>
            <person name="Katayose Y."/>
            <person name="Fujisawa M."/>
            <person name="Namiki N."/>
            <person name="Mizuno H."/>
            <person name="Yamamoto K."/>
            <person name="Antonio B.A."/>
            <person name="Baba T."/>
            <person name="Sakata K."/>
            <person name="Nagamura Y."/>
            <person name="Aoki H."/>
            <person name="Arikawa K."/>
            <person name="Arita K."/>
            <person name="Bito T."/>
            <person name="Chiden Y."/>
            <person name="Fujitsuka N."/>
            <person name="Fukunaka R."/>
            <person name="Hamada M."/>
            <person name="Harada C."/>
            <person name="Hayashi A."/>
            <person name="Hijishita S."/>
            <person name="Honda M."/>
            <person name="Hosokawa S."/>
            <person name="Ichikawa Y."/>
            <person name="Idonuma A."/>
            <person name="Iijima M."/>
            <person name="Ikeda M."/>
            <person name="Ikeno M."/>
            <person name="Ito K."/>
            <person name="Ito S."/>
            <person name="Ito T."/>
            <person name="Ito Y."/>
            <person name="Ito Y."/>
            <person name="Iwabuchi A."/>
            <person name="Kamiya K."/>
            <person name="Karasawa W."/>
            <person name="Kurita K."/>
            <person name="Katagiri S."/>
            <person name="Kikuta A."/>
            <person name="Kobayashi H."/>
            <person name="Kobayashi N."/>
            <person name="Machita K."/>
            <person name="Maehara T."/>
            <person name="Masukawa M."/>
            <person name="Mizubayashi T."/>
            <person name="Mukai Y."/>
            <person name="Nagasaki H."/>
            <person name="Nagata Y."/>
            <person name="Naito S."/>
            <person name="Nakashima M."/>
            <person name="Nakama Y."/>
            <person name="Nakamichi Y."/>
            <person name="Nakamura M."/>
            <person name="Meguro A."/>
            <person name="Negishi M."/>
            <person name="Ohta I."/>
            <person name="Ohta T."/>
            <person name="Okamoto M."/>
            <person name="Ono N."/>
            <person name="Saji S."/>
            <person name="Sakaguchi M."/>
            <person name="Sakai K."/>
            <person name="Shibata M."/>
            <person name="Shimokawa T."/>
            <person name="Song J."/>
            <person name="Takazaki Y."/>
            <person name="Terasawa K."/>
            <person name="Tsugane M."/>
            <person name="Tsuji K."/>
            <person name="Ueda S."/>
            <person name="Waki K."/>
            <person name="Yamagata H."/>
            <person name="Yamamoto M."/>
            <person name="Yamamoto S."/>
            <person name="Yamane H."/>
            <person name="Yoshiki S."/>
            <person name="Yoshihara R."/>
            <person name="Yukawa K."/>
            <person name="Zhong H."/>
            <person name="Yano M."/>
            <person name="Yuan Q."/>
            <person name="Ouyang S."/>
            <person name="Liu J."/>
            <person name="Jones K.M."/>
            <person name="Gansberger K."/>
            <person name="Moffat K."/>
            <person name="Hill J."/>
            <person name="Bera J."/>
            <person name="Fadrosh D."/>
            <person name="Jin S."/>
            <person name="Johri S."/>
            <person name="Kim M."/>
            <person name="Overton L."/>
            <person name="Reardon M."/>
            <person name="Tsitrin T."/>
            <person name="Vuong H."/>
            <person name="Weaver B."/>
            <person name="Ciecko A."/>
            <person name="Tallon L."/>
            <person name="Jackson J."/>
            <person name="Pai G."/>
            <person name="Aken S.V."/>
            <person name="Utterback T."/>
            <person name="Reidmuller S."/>
            <person name="Feldblyum T."/>
            <person name="Hsiao J."/>
            <person name="Zismann V."/>
            <person name="Iobst S."/>
            <person name="de Vazeille A.R."/>
            <person name="Buell C.R."/>
            <person name="Ying K."/>
            <person name="Li Y."/>
            <person name="Lu T."/>
            <person name="Huang Y."/>
            <person name="Zhao Q."/>
            <person name="Feng Q."/>
            <person name="Zhang L."/>
            <person name="Zhu J."/>
            <person name="Weng Q."/>
            <person name="Mu J."/>
            <person name="Lu Y."/>
            <person name="Fan D."/>
            <person name="Liu Y."/>
            <person name="Guan J."/>
            <person name="Zhang Y."/>
            <person name="Yu S."/>
            <person name="Liu X."/>
            <person name="Zhang Y."/>
            <person name="Hong G."/>
            <person name="Han B."/>
            <person name="Choisne N."/>
            <person name="Demange N."/>
            <person name="Orjeda G."/>
            <person name="Samain S."/>
            <person name="Cattolico L."/>
            <person name="Pelletier E."/>
            <person name="Couloux A."/>
            <person name="Segurens B."/>
            <person name="Wincker P."/>
            <person name="D'Hont A."/>
            <person name="Scarpelli C."/>
            <person name="Weissenbach J."/>
            <person name="Salanoubat M."/>
            <person name="Quetier F."/>
            <person name="Yu Y."/>
            <person name="Kim H.R."/>
            <person name="Rambo T."/>
            <person name="Currie J."/>
            <person name="Collura K."/>
            <person name="Luo M."/>
            <person name="Yang T."/>
            <person name="Ammiraju J.S.S."/>
            <person name="Engler F."/>
            <person name="Soderlund C."/>
            <person name="Wing R.A."/>
            <person name="Palmer L.E."/>
            <person name="de la Bastide M."/>
            <person name="Spiegel L."/>
            <person name="Nascimento L."/>
            <person name="Zutavern T."/>
            <person name="O'Shaughnessy A."/>
            <person name="Dike S."/>
            <person name="Dedhia N."/>
            <person name="Preston R."/>
            <person name="Balija V."/>
            <person name="McCombie W.R."/>
            <person name="Chow T."/>
            <person name="Chen H."/>
            <person name="Chung M."/>
            <person name="Chen C."/>
            <person name="Shaw J."/>
            <person name="Wu H."/>
            <person name="Hsiao K."/>
            <person name="Chao Y."/>
            <person name="Chu M."/>
            <person name="Cheng C."/>
            <person name="Hour A."/>
            <person name="Lee P."/>
            <person name="Lin S."/>
            <person name="Lin Y."/>
            <person name="Liou J."/>
            <person name="Liu S."/>
            <person name="Hsing Y."/>
            <person name="Raghuvanshi S."/>
            <person name="Mohanty A."/>
            <person name="Bharti A.K."/>
            <person name="Gaur A."/>
            <person name="Gupta V."/>
            <person name="Kumar D."/>
            <person name="Ravi V."/>
            <person name="Vij S."/>
            <person name="Kapur A."/>
            <person name="Khurana P."/>
            <person name="Khurana P."/>
            <person name="Khurana J.P."/>
            <person name="Tyagi A.K."/>
            <person name="Gaikwad K."/>
            <person name="Singh A."/>
            <person name="Dalal V."/>
            <person name="Srivastava S."/>
            <person name="Dixit A."/>
            <person name="Pal A.K."/>
            <person name="Ghazi I.A."/>
            <person name="Yadav M."/>
            <person name="Pandit A."/>
            <person name="Bhargava A."/>
            <person name="Sureshbabu K."/>
            <person name="Batra K."/>
            <person name="Sharma T.R."/>
            <person name="Mohapatra T."/>
            <person name="Singh N.K."/>
            <person name="Messing J."/>
            <person name="Nelson A.B."/>
            <person name="Fuks G."/>
            <person name="Kavchok S."/>
            <person name="Keizer G."/>
            <person name="Linton E."/>
            <person name="Llaca V."/>
            <person name="Song R."/>
            <person name="Tanyolac B."/>
            <person name="Young S."/>
            <person name="Ho-Il K."/>
            <person name="Hahn J.H."/>
            <person name="Sangsakoo G."/>
            <person name="Vanavichit A."/>
            <person name="de Mattos Luiz.A.T."/>
            <person name="Zimmer P.D."/>
            <person name="Malone G."/>
            <person name="Dellagostin O."/>
            <person name="de Oliveira A.C."/>
            <person name="Bevan M."/>
            <person name="Bancroft I."/>
            <person name="Minx P."/>
            <person name="Cordum H."/>
            <person name="Wilson R."/>
            <person name="Cheng Z."/>
            <person name="Jin W."/>
            <person name="Jiang J."/>
            <person name="Leong S.A."/>
            <person name="Iwama H."/>
            <person name="Gojobori T."/>
            <person name="Itoh T."/>
            <person name="Niimura Y."/>
            <person name="Fujii Y."/>
            <person name="Habara T."/>
            <person name="Sakai H."/>
            <person name="Sato Y."/>
            <person name="Wilson G."/>
            <person name="Kumar K."/>
            <person name="McCouch S."/>
            <person name="Juretic N."/>
            <person name="Hoen D."/>
            <person name="Wright S."/>
            <person name="Bruskiewich R."/>
            <person name="Bureau T."/>
            <person name="Miyao A."/>
            <person name="Hirochika H."/>
            <person name="Nishikawa T."/>
            <person name="Kadowaki K."/>
            <person name="Sugiura M."/>
            <person name="Burr B."/>
            <person name="Sasaki T."/>
        </authorList>
    </citation>
    <scope>NUCLEOTIDE SEQUENCE [LARGE SCALE GENOMIC DNA]</scope>
    <source>
        <strain evidence="2">cv. Nipponbare</strain>
    </source>
</reference>
<sequence length="99" mass="10064">MDARFPYSPAEVAKVQLVQFGILSPDEIVIPPAPSSSPSPSPAAAATVWFLSLCVRGVWNSSGLGQVGGGGGGGGEFGWMGELASLRLLLGEFGITSSN</sequence>
<name>C7J5J9_ORYSJ</name>
<dbReference type="Proteomes" id="UP000000763">
    <property type="component" value="Chromosome 8"/>
</dbReference>
<evidence type="ECO:0000313" key="1">
    <source>
        <dbReference type="EMBL" id="BAH94116.1"/>
    </source>
</evidence>
<organism evidence="1 2">
    <name type="scientific">Oryza sativa subsp. japonica</name>
    <name type="common">Rice</name>
    <dbReference type="NCBI Taxonomy" id="39947"/>
    <lineage>
        <taxon>Eukaryota</taxon>
        <taxon>Viridiplantae</taxon>
        <taxon>Streptophyta</taxon>
        <taxon>Embryophyta</taxon>
        <taxon>Tracheophyta</taxon>
        <taxon>Spermatophyta</taxon>
        <taxon>Magnoliopsida</taxon>
        <taxon>Liliopsida</taxon>
        <taxon>Poales</taxon>
        <taxon>Poaceae</taxon>
        <taxon>BOP clade</taxon>
        <taxon>Oryzoideae</taxon>
        <taxon>Oryzeae</taxon>
        <taxon>Oryzinae</taxon>
        <taxon>Oryza</taxon>
        <taxon>Oryza sativa</taxon>
    </lineage>
</organism>
<proteinExistence type="predicted"/>
<accession>C7J5J9</accession>
<dbReference type="EMBL" id="AP008214">
    <property type="protein sequence ID" value="BAH94116.1"/>
    <property type="molecule type" value="Genomic_DNA"/>
</dbReference>
<evidence type="ECO:0000313" key="2">
    <source>
        <dbReference type="Proteomes" id="UP000000763"/>
    </source>
</evidence>
<dbReference type="AlphaFoldDB" id="C7J5J9"/>
<reference evidence="2" key="2">
    <citation type="journal article" date="2008" name="Nucleic Acids Res.">
        <title>The rice annotation project database (RAP-DB): 2008 update.</title>
        <authorList>
            <consortium name="The rice annotation project (RAP)"/>
        </authorList>
    </citation>
    <scope>GENOME REANNOTATION</scope>
    <source>
        <strain evidence="2">cv. Nipponbare</strain>
    </source>
</reference>
<dbReference type="KEGG" id="dosa:Os08g0156000"/>